<name>A0AAV4M144_BABCB</name>
<keyword evidence="4" id="KW-1133">Transmembrane helix</keyword>
<keyword evidence="4" id="KW-0812">Transmembrane</keyword>
<dbReference type="InterPro" id="IPR036465">
    <property type="entry name" value="vWFA_dom_sf"/>
</dbReference>
<dbReference type="Pfam" id="PF00092">
    <property type="entry name" value="VWA"/>
    <property type="match status" value="1"/>
</dbReference>
<feature type="region of interest" description="Disordered" evidence="3">
    <location>
        <begin position="28"/>
        <end position="98"/>
    </location>
</feature>
<dbReference type="Gene3D" id="3.40.50.410">
    <property type="entry name" value="von Willebrand factor, type A domain"/>
    <property type="match status" value="2"/>
</dbReference>
<feature type="domain" description="VWFA" evidence="6">
    <location>
        <begin position="516"/>
        <end position="670"/>
    </location>
</feature>
<dbReference type="GeneID" id="94195995"/>
<reference evidence="7 8" key="1">
    <citation type="submission" date="2021-06" db="EMBL/GenBank/DDBJ databases">
        <title>Genome sequence of Babesia caballi.</title>
        <authorList>
            <person name="Yamagishi J."/>
            <person name="Kidaka T."/>
            <person name="Ochi A."/>
        </authorList>
    </citation>
    <scope>NUCLEOTIDE SEQUENCE [LARGE SCALE GENOMIC DNA]</scope>
    <source>
        <strain evidence="7">USDA-D6B2</strain>
    </source>
</reference>
<dbReference type="Proteomes" id="UP001497744">
    <property type="component" value="Unassembled WGS sequence"/>
</dbReference>
<evidence type="ECO:0000259" key="6">
    <source>
        <dbReference type="PROSITE" id="PS50234"/>
    </source>
</evidence>
<sequence>MVRVQIFSTAATLAILCASCVSAYRYGEPAQQPSSRRSTPNGDDVDIHGQQESYQPVDVAYNGPRFNTNDYGYRRRGAAGNAESGAGHNAPTSYGNRDVNRSLSQAKVTGHVTRTVSGKDYIIALENTSHFGGATWHMTLRAFVKSIAQELSTVGGGTNTLSLVTFGASSRRWLGRRVINRESVRQVVTKIDQMFDAQSASGDVKAGEALRFMRNSMYPNSDKYLLNDRTTELQLENAAGKDTVVILISSGMVDDKELALQEAFDARRNGVTLFVVEMSHKAEKFWTRLLGCRNYNDCPHYISSSRRTLPSRVGYLMRLIRSHHRKDALCLEDWSEYTTCSKPCDGGTKTSTLQGYQTLLTHSVYSAEGRGRTCDDQLRNIKVRQTLCNMQPCQPTTRSEARASSHEETDANSALPHATSMLQEVGEGEENWRKVVSQLYGNFMGDDEEEEEYEDDKEYYDYDLDDDEDEEINNRHTQPTVVIPELANGGKHADLLRRYGHNIARYIGECNSAGKNYVIALDNTFFVDTKWSSEIHAFVKLLTYALTATGGNNTLAVAKFATTTEKVMDRTPLNRDFAKDLGAKIDAMFDTPASIGVANVGEALRFMRKNLYTDSSNYLLNDRTTELQLENAAGKDTVVILISSGMVDDKELALQEAFDARRNGVTLFVVDTSRDSMRFWGQFLGCRYYFSCPNHVTTYRQSVLKTTGYFLRRICSQNGKDAVCQETWSNYSACSKPCDVGIMTAQLQSYRTLLTRGTGSNRNVGRTCEEQMKNVKTKQLLCNVQSCSQTTHGEIGGDNFAPSEASSGYPDVISESSVVNINGRDVAGGSAYDLQEEEPVGEKNYQHTPQAIQEPQYVTPSQDWDFVGGETLDADTLTRTTLPTDDDDAIHGLVDSDPDYLDGKGHVITGDTQKADTVDDEAASSSHGKRVEFITEPAENITGGAKHITVGRKTHKTMGKKTIIGGIVILVALCAIVTAGCLAYPRKNRKQVVAYDETQFLTGDAEDNGDVEENYKVSDPNSDQWQ</sequence>
<comment type="caution">
    <text evidence="7">The sequence shown here is derived from an EMBL/GenBank/DDBJ whole genome shotgun (WGS) entry which is preliminary data.</text>
</comment>
<feature type="compositionally biased region" description="Polar residues" evidence="3">
    <location>
        <begin position="31"/>
        <end position="41"/>
    </location>
</feature>
<dbReference type="SMART" id="SM00209">
    <property type="entry name" value="TSP1"/>
    <property type="match status" value="2"/>
</dbReference>
<evidence type="ECO:0000313" key="8">
    <source>
        <dbReference type="Proteomes" id="UP001497744"/>
    </source>
</evidence>
<feature type="transmembrane region" description="Helical" evidence="4">
    <location>
        <begin position="963"/>
        <end position="984"/>
    </location>
</feature>
<dbReference type="PROSITE" id="PS50092">
    <property type="entry name" value="TSP1"/>
    <property type="match status" value="1"/>
</dbReference>
<feature type="compositionally biased region" description="Basic and acidic residues" evidence="3">
    <location>
        <begin position="399"/>
        <end position="409"/>
    </location>
</feature>
<proteinExistence type="predicted"/>
<dbReference type="SMART" id="SM00327">
    <property type="entry name" value="VWA"/>
    <property type="match status" value="2"/>
</dbReference>
<evidence type="ECO:0000256" key="2">
    <source>
        <dbReference type="ARBA" id="ARBA00022475"/>
    </source>
</evidence>
<feature type="chain" id="PRO_5043327077" evidence="5">
    <location>
        <begin position="24"/>
        <end position="1026"/>
    </location>
</feature>
<evidence type="ECO:0000313" key="7">
    <source>
        <dbReference type="EMBL" id="GIX64514.1"/>
    </source>
</evidence>
<evidence type="ECO:0000256" key="4">
    <source>
        <dbReference type="SAM" id="Phobius"/>
    </source>
</evidence>
<dbReference type="PROSITE" id="PS50234">
    <property type="entry name" value="VWFA"/>
    <property type="match status" value="2"/>
</dbReference>
<keyword evidence="8" id="KW-1185">Reference proteome</keyword>
<evidence type="ECO:0000256" key="3">
    <source>
        <dbReference type="SAM" id="MobiDB-lite"/>
    </source>
</evidence>
<dbReference type="RefSeq" id="XP_067716583.1">
    <property type="nucleotide sequence ID" value="XM_067860482.1"/>
</dbReference>
<feature type="signal peptide" evidence="5">
    <location>
        <begin position="1"/>
        <end position="23"/>
    </location>
</feature>
<feature type="domain" description="VWFA" evidence="6">
    <location>
        <begin position="120"/>
        <end position="320"/>
    </location>
</feature>
<comment type="subcellular location">
    <subcellularLocation>
        <location evidence="1">Cell membrane</location>
    </subcellularLocation>
</comment>
<organism evidence="7 8">
    <name type="scientific">Babesia caballi</name>
    <dbReference type="NCBI Taxonomy" id="5871"/>
    <lineage>
        <taxon>Eukaryota</taxon>
        <taxon>Sar</taxon>
        <taxon>Alveolata</taxon>
        <taxon>Apicomplexa</taxon>
        <taxon>Aconoidasida</taxon>
        <taxon>Piroplasmida</taxon>
        <taxon>Babesiidae</taxon>
        <taxon>Babesia</taxon>
    </lineage>
</organism>
<dbReference type="InterPro" id="IPR002035">
    <property type="entry name" value="VWF_A"/>
</dbReference>
<dbReference type="Gene3D" id="2.20.100.10">
    <property type="entry name" value="Thrombospondin type-1 (TSP1) repeat"/>
    <property type="match status" value="1"/>
</dbReference>
<accession>A0AAV4M144</accession>
<feature type="region of interest" description="Disordered" evidence="3">
    <location>
        <begin position="1003"/>
        <end position="1026"/>
    </location>
</feature>
<gene>
    <name evidence="7" type="ORF">BcabD6B2_39490</name>
</gene>
<dbReference type="AlphaFoldDB" id="A0AAV4M144"/>
<keyword evidence="4" id="KW-0472">Membrane</keyword>
<dbReference type="EMBL" id="BPLF01000003">
    <property type="protein sequence ID" value="GIX64514.1"/>
    <property type="molecule type" value="Genomic_DNA"/>
</dbReference>
<dbReference type="GO" id="GO:0005886">
    <property type="term" value="C:plasma membrane"/>
    <property type="evidence" value="ECO:0007669"/>
    <property type="project" value="UniProtKB-SubCell"/>
</dbReference>
<evidence type="ECO:0000256" key="5">
    <source>
        <dbReference type="SAM" id="SignalP"/>
    </source>
</evidence>
<dbReference type="SUPFAM" id="SSF53300">
    <property type="entry name" value="vWA-like"/>
    <property type="match status" value="2"/>
</dbReference>
<feature type="region of interest" description="Disordered" evidence="3">
    <location>
        <begin position="393"/>
        <end position="417"/>
    </location>
</feature>
<keyword evidence="2" id="KW-1003">Cell membrane</keyword>
<evidence type="ECO:0000256" key="1">
    <source>
        <dbReference type="ARBA" id="ARBA00004236"/>
    </source>
</evidence>
<keyword evidence="5" id="KW-0732">Signal</keyword>
<dbReference type="InterPro" id="IPR000884">
    <property type="entry name" value="TSP1_rpt"/>
</dbReference>
<dbReference type="InterPro" id="IPR036383">
    <property type="entry name" value="TSP1_rpt_sf"/>
</dbReference>
<protein>
    <submittedName>
        <fullName evidence="7">Thrombospondin-related adhesive protein</fullName>
    </submittedName>
</protein>